<sequence>MSIRRDAVYRDFGLRPSIRSMLRSQVPIEQPVESEPSPFEAEFTKQSTDLPGKDAPEDDGSSTISPTGIYKDIPQDIEKPAKRRHSEESESSEELPLLPPHFPPCPMNRPNHRGIVVWRDACHAVQDAQGNINPFDVVTYLLTKKGGLANPGPLLPEDDQTLENMRKGIIDPAKIWRRQQEEEEIARAKEERRQANKRRYRRRGQVDKERAERRAALAPKQAQDMVEQGSTTTGLEKDASGTKGLGEKNTE</sequence>
<evidence type="ECO:0000313" key="3">
    <source>
        <dbReference type="Proteomes" id="UP000567885"/>
    </source>
</evidence>
<feature type="compositionally biased region" description="Basic and acidic residues" evidence="1">
    <location>
        <begin position="73"/>
        <end position="88"/>
    </location>
</feature>
<proteinExistence type="predicted"/>
<evidence type="ECO:0000313" key="2">
    <source>
        <dbReference type="EMBL" id="KAF5678931.1"/>
    </source>
</evidence>
<reference evidence="2 3" key="1">
    <citation type="submission" date="2020-05" db="EMBL/GenBank/DDBJ databases">
        <title>Identification and distribution of gene clusters putatively required for synthesis of sphingolipid metabolism inhibitors in phylogenetically diverse species of the filamentous fungus Fusarium.</title>
        <authorList>
            <person name="Kim H.-S."/>
            <person name="Busman M."/>
            <person name="Brown D.W."/>
            <person name="Divon H."/>
            <person name="Uhlig S."/>
            <person name="Proctor R.H."/>
        </authorList>
    </citation>
    <scope>NUCLEOTIDE SEQUENCE [LARGE SCALE GENOMIC DNA]</scope>
    <source>
        <strain evidence="2 3">NRRL 20693</strain>
    </source>
</reference>
<keyword evidence="3" id="KW-1185">Reference proteome</keyword>
<protein>
    <submittedName>
        <fullName evidence="2">Uncharacterized protein</fullName>
    </submittedName>
</protein>
<feature type="region of interest" description="Disordered" evidence="1">
    <location>
        <begin position="23"/>
        <end position="102"/>
    </location>
</feature>
<name>A0A8H5X0K5_FUSHE</name>
<comment type="caution">
    <text evidence="2">The sequence shown here is derived from an EMBL/GenBank/DDBJ whole genome shotgun (WGS) entry which is preliminary data.</text>
</comment>
<dbReference type="Proteomes" id="UP000567885">
    <property type="component" value="Unassembled WGS sequence"/>
</dbReference>
<feature type="region of interest" description="Disordered" evidence="1">
    <location>
        <begin position="187"/>
        <end position="251"/>
    </location>
</feature>
<accession>A0A8H5X0K5</accession>
<evidence type="ECO:0000256" key="1">
    <source>
        <dbReference type="SAM" id="MobiDB-lite"/>
    </source>
</evidence>
<feature type="compositionally biased region" description="Basic and acidic residues" evidence="1">
    <location>
        <begin position="204"/>
        <end position="215"/>
    </location>
</feature>
<gene>
    <name evidence="2" type="ORF">FHETE_1040</name>
</gene>
<organism evidence="2 3">
    <name type="scientific">Fusarium heterosporum</name>
    <dbReference type="NCBI Taxonomy" id="42747"/>
    <lineage>
        <taxon>Eukaryota</taxon>
        <taxon>Fungi</taxon>
        <taxon>Dikarya</taxon>
        <taxon>Ascomycota</taxon>
        <taxon>Pezizomycotina</taxon>
        <taxon>Sordariomycetes</taxon>
        <taxon>Hypocreomycetidae</taxon>
        <taxon>Hypocreales</taxon>
        <taxon>Nectriaceae</taxon>
        <taxon>Fusarium</taxon>
        <taxon>Fusarium heterosporum species complex</taxon>
    </lineage>
</organism>
<dbReference type="EMBL" id="JAAGWQ010000014">
    <property type="protein sequence ID" value="KAF5678931.1"/>
    <property type="molecule type" value="Genomic_DNA"/>
</dbReference>
<feature type="compositionally biased region" description="Basic and acidic residues" evidence="1">
    <location>
        <begin position="235"/>
        <end position="251"/>
    </location>
</feature>
<dbReference type="AlphaFoldDB" id="A0A8H5X0K5"/>
<dbReference type="OrthoDB" id="5098283at2759"/>